<protein>
    <submittedName>
        <fullName evidence="5">Twitchin</fullName>
    </submittedName>
</protein>
<dbReference type="InterPro" id="IPR007110">
    <property type="entry name" value="Ig-like_dom"/>
</dbReference>
<reference evidence="6" key="2">
    <citation type="submission" date="2018-11" db="EMBL/GenBank/DDBJ databases">
        <authorList>
            <consortium name="Pathogen Informatics"/>
        </authorList>
    </citation>
    <scope>NUCLEOTIDE SEQUENCE [LARGE SCALE GENOMIC DNA]</scope>
</reference>
<dbReference type="AlphaFoldDB" id="A0A0B2V209"/>
<dbReference type="InterPro" id="IPR013098">
    <property type="entry name" value="Ig_I-set"/>
</dbReference>
<dbReference type="PANTHER" id="PTHR45080">
    <property type="entry name" value="CONTACTIN 5"/>
    <property type="match status" value="1"/>
</dbReference>
<dbReference type="EMBL" id="JPKZ01002688">
    <property type="protein sequence ID" value="KHN75497.1"/>
    <property type="molecule type" value="Genomic_DNA"/>
</dbReference>
<evidence type="ECO:0000313" key="6">
    <source>
        <dbReference type="EMBL" id="VDM43997.1"/>
    </source>
</evidence>
<organism evidence="5 7">
    <name type="scientific">Toxocara canis</name>
    <name type="common">Canine roundworm</name>
    <dbReference type="NCBI Taxonomy" id="6265"/>
    <lineage>
        <taxon>Eukaryota</taxon>
        <taxon>Metazoa</taxon>
        <taxon>Ecdysozoa</taxon>
        <taxon>Nematoda</taxon>
        <taxon>Chromadorea</taxon>
        <taxon>Rhabditida</taxon>
        <taxon>Spirurina</taxon>
        <taxon>Ascaridomorpha</taxon>
        <taxon>Ascaridoidea</taxon>
        <taxon>Toxocaridae</taxon>
        <taxon>Toxocara</taxon>
    </lineage>
</organism>
<dbReference type="OMA" id="HIVQRDN"/>
<dbReference type="GO" id="GO:0005886">
    <property type="term" value="C:plasma membrane"/>
    <property type="evidence" value="ECO:0007669"/>
    <property type="project" value="TreeGrafter"/>
</dbReference>
<evidence type="ECO:0000259" key="4">
    <source>
        <dbReference type="PROSITE" id="PS50835"/>
    </source>
</evidence>
<dbReference type="PROSITE" id="PS50835">
    <property type="entry name" value="IG_LIKE"/>
    <property type="match status" value="1"/>
</dbReference>
<dbReference type="Gene3D" id="2.60.40.10">
    <property type="entry name" value="Immunoglobulins"/>
    <property type="match status" value="2"/>
</dbReference>
<keyword evidence="1" id="KW-0732">Signal</keyword>
<dbReference type="InterPro" id="IPR050958">
    <property type="entry name" value="Cell_Adh-Cytoskel_Orgn"/>
</dbReference>
<evidence type="ECO:0000256" key="1">
    <source>
        <dbReference type="ARBA" id="ARBA00022729"/>
    </source>
</evidence>
<dbReference type="InterPro" id="IPR036179">
    <property type="entry name" value="Ig-like_dom_sf"/>
</dbReference>
<proteinExistence type="predicted"/>
<feature type="domain" description="Ig-like" evidence="4">
    <location>
        <begin position="102"/>
        <end position="195"/>
    </location>
</feature>
<evidence type="ECO:0000256" key="2">
    <source>
        <dbReference type="ARBA" id="ARBA00023157"/>
    </source>
</evidence>
<dbReference type="STRING" id="6265.A0A0B2V209"/>
<keyword evidence="7" id="KW-1185">Reference proteome</keyword>
<accession>A0A0B2V209</accession>
<sequence length="199" mass="22356">MAPPTIYGEPKITHDEKSGSVFLDVVVTGADPAKTKWFLSDKELEATATYVFSSNDEGGKRTLLRCEIKNFDKPLAGEYKAKFYSADGENSATFTVQAGNAPEFHDKPHIVQRDGGNVIVIKVRAKSHLEMKAEWFKDDKPLKFNDRIKSVVKKDDKDKDGFQYLLEITGPQKEDEGKYKCVVKNAEGQNEQSLNLCFD</sequence>
<evidence type="ECO:0000313" key="5">
    <source>
        <dbReference type="EMBL" id="KHN75497.1"/>
    </source>
</evidence>
<dbReference type="SUPFAM" id="SSF48726">
    <property type="entry name" value="Immunoglobulin"/>
    <property type="match status" value="1"/>
</dbReference>
<dbReference type="GO" id="GO:0007156">
    <property type="term" value="P:homophilic cell adhesion via plasma membrane adhesion molecules"/>
    <property type="evidence" value="ECO:0007669"/>
    <property type="project" value="TreeGrafter"/>
</dbReference>
<dbReference type="PANTHER" id="PTHR45080:SF8">
    <property type="entry name" value="IG-LIKE DOMAIN-CONTAINING PROTEIN"/>
    <property type="match status" value="1"/>
</dbReference>
<keyword evidence="3" id="KW-0393">Immunoglobulin domain</keyword>
<dbReference type="Proteomes" id="UP000031036">
    <property type="component" value="Unassembled WGS sequence"/>
</dbReference>
<dbReference type="Pfam" id="PF07679">
    <property type="entry name" value="I-set"/>
    <property type="match status" value="1"/>
</dbReference>
<dbReference type="InterPro" id="IPR013783">
    <property type="entry name" value="Ig-like_fold"/>
</dbReference>
<dbReference type="CDD" id="cd00096">
    <property type="entry name" value="Ig"/>
    <property type="match status" value="1"/>
</dbReference>
<reference evidence="5 7" key="1">
    <citation type="submission" date="2014-11" db="EMBL/GenBank/DDBJ databases">
        <title>Genetic blueprint of the zoonotic pathogen Toxocara canis.</title>
        <authorList>
            <person name="Zhu X.-Q."/>
            <person name="Korhonen P.K."/>
            <person name="Cai H."/>
            <person name="Young N.D."/>
            <person name="Nejsum P."/>
            <person name="von Samson-Himmelstjerna G."/>
            <person name="Boag P.R."/>
            <person name="Tan P."/>
            <person name="Li Q."/>
            <person name="Min J."/>
            <person name="Yang Y."/>
            <person name="Wang X."/>
            <person name="Fang X."/>
            <person name="Hall R.S."/>
            <person name="Hofmann A."/>
            <person name="Sternberg P.W."/>
            <person name="Jex A.R."/>
            <person name="Gasser R.B."/>
        </authorList>
    </citation>
    <scope>NUCLEOTIDE SEQUENCE [LARGE SCALE GENOMIC DNA]</scope>
    <source>
        <strain evidence="5">PN_DK_2014</strain>
    </source>
</reference>
<keyword evidence="2" id="KW-1015">Disulfide bond</keyword>
<evidence type="ECO:0000256" key="3">
    <source>
        <dbReference type="ARBA" id="ARBA00023319"/>
    </source>
</evidence>
<dbReference type="OrthoDB" id="504170at2759"/>
<dbReference type="EMBL" id="UYWY01021376">
    <property type="protein sequence ID" value="VDM43997.1"/>
    <property type="molecule type" value="Genomic_DNA"/>
</dbReference>
<name>A0A0B2V209_TOXCA</name>
<gene>
    <name evidence="5" type="primary">unc-22</name>
    <name evidence="5" type="ORF">Tcan_16616</name>
    <name evidence="6" type="ORF">TCNE_LOCUS12676</name>
</gene>
<evidence type="ECO:0000313" key="7">
    <source>
        <dbReference type="Proteomes" id="UP000031036"/>
    </source>
</evidence>